<dbReference type="GO" id="GO:0003700">
    <property type="term" value="F:DNA-binding transcription factor activity"/>
    <property type="evidence" value="ECO:0007669"/>
    <property type="project" value="TreeGrafter"/>
</dbReference>
<name>A0A0S3QT10_THET7</name>
<dbReference type="Gene3D" id="2.60.120.10">
    <property type="entry name" value="Jelly Rolls"/>
    <property type="match status" value="1"/>
</dbReference>
<dbReference type="PROSITE" id="PS50943">
    <property type="entry name" value="HTH_CROC1"/>
    <property type="match status" value="1"/>
</dbReference>
<accession>A0A0S3QT10</accession>
<keyword evidence="1" id="KW-0238">DNA-binding</keyword>
<dbReference type="KEGG" id="ttk:TST_0655"/>
<dbReference type="InterPro" id="IPR014710">
    <property type="entry name" value="RmlC-like_jellyroll"/>
</dbReference>
<dbReference type="PANTHER" id="PTHR46797:SF19">
    <property type="entry name" value="BLL2473 PROTEIN"/>
    <property type="match status" value="1"/>
</dbReference>
<organism evidence="3 4">
    <name type="scientific">Thermosulfidibacter takaii (strain DSM 17441 / JCM 13301 / NBRC 103674 / ABI70S6)</name>
    <dbReference type="NCBI Taxonomy" id="1298851"/>
    <lineage>
        <taxon>Bacteria</taxon>
        <taxon>Pseudomonadati</taxon>
        <taxon>Thermosulfidibacterota</taxon>
        <taxon>Thermosulfidibacteria</taxon>
        <taxon>Thermosulfidibacterales</taxon>
        <taxon>Thermosulfidibacteraceae</taxon>
    </lineage>
</organism>
<dbReference type="CDD" id="cd00093">
    <property type="entry name" value="HTH_XRE"/>
    <property type="match status" value="1"/>
</dbReference>
<reference evidence="4" key="1">
    <citation type="journal article" date="2018" name="Science">
        <title>A primordial and reversible TCA cycle in a facultatively chemolithoautotrophic thermophile.</title>
        <authorList>
            <person name="Nunoura T."/>
            <person name="Chikaraishi Y."/>
            <person name="Izaki R."/>
            <person name="Suwa T."/>
            <person name="Sato T."/>
            <person name="Harada T."/>
            <person name="Mori K."/>
            <person name="Kato Y."/>
            <person name="Miyazaki M."/>
            <person name="Shimamura S."/>
            <person name="Yanagawa K."/>
            <person name="Shuto A."/>
            <person name="Ohkouchi N."/>
            <person name="Fujita N."/>
            <person name="Takaki Y."/>
            <person name="Atomi H."/>
            <person name="Takai K."/>
        </authorList>
    </citation>
    <scope>NUCLEOTIDE SEQUENCE [LARGE SCALE GENOMIC DNA]</scope>
    <source>
        <strain evidence="4">DSM 17441 / JCM 13301 / NBRC 103674 / ABI70S6</strain>
    </source>
</reference>
<dbReference type="InterPro" id="IPR011051">
    <property type="entry name" value="RmlC_Cupin_sf"/>
</dbReference>
<dbReference type="RefSeq" id="WP_068549455.1">
    <property type="nucleotide sequence ID" value="NZ_AP013035.1"/>
</dbReference>
<dbReference type="SUPFAM" id="SSF51182">
    <property type="entry name" value="RmlC-like cupins"/>
    <property type="match status" value="1"/>
</dbReference>
<dbReference type="PATRIC" id="fig|1298851.3.peg.682"/>
<gene>
    <name evidence="3" type="ORF">TST_0655</name>
</gene>
<dbReference type="InterPro" id="IPR050807">
    <property type="entry name" value="TransReg_Diox_bact_type"/>
</dbReference>
<evidence type="ECO:0000256" key="1">
    <source>
        <dbReference type="ARBA" id="ARBA00023125"/>
    </source>
</evidence>
<protein>
    <submittedName>
        <fullName evidence="3">XRE family transcriptional regulator</fullName>
    </submittedName>
</protein>
<proteinExistence type="predicted"/>
<evidence type="ECO:0000259" key="2">
    <source>
        <dbReference type="PROSITE" id="PS50943"/>
    </source>
</evidence>
<feature type="domain" description="HTH cro/C1-type" evidence="2">
    <location>
        <begin position="20"/>
        <end position="74"/>
    </location>
</feature>
<dbReference type="Proteomes" id="UP000063234">
    <property type="component" value="Chromosome"/>
</dbReference>
<dbReference type="InterPro" id="IPR010982">
    <property type="entry name" value="Lambda_DNA-bd_dom_sf"/>
</dbReference>
<dbReference type="GO" id="GO:0003677">
    <property type="term" value="F:DNA binding"/>
    <property type="evidence" value="ECO:0007669"/>
    <property type="project" value="UniProtKB-KW"/>
</dbReference>
<dbReference type="CDD" id="cd02209">
    <property type="entry name" value="cupin_XRE_C"/>
    <property type="match status" value="1"/>
</dbReference>
<evidence type="ECO:0000313" key="4">
    <source>
        <dbReference type="Proteomes" id="UP000063234"/>
    </source>
</evidence>
<dbReference type="OrthoDB" id="13992at2"/>
<dbReference type="PANTHER" id="PTHR46797">
    <property type="entry name" value="HTH-TYPE TRANSCRIPTIONAL REGULATOR"/>
    <property type="match status" value="1"/>
</dbReference>
<dbReference type="SUPFAM" id="SSF47413">
    <property type="entry name" value="lambda repressor-like DNA-binding domains"/>
    <property type="match status" value="1"/>
</dbReference>
<sequence length="194" mass="22010">MRKKRDSNEPIKELNLGGKIRDLRLKRGYTLRDVSQLTGFSTALLSQIENNVVSPPISTLWKIAEALGVKIGYFFQETPQESVDYTVVKKGKGKPTARRETYPNLTFYSLAFGKVSRKMDPYIVVFDRDEKGSNPVSHEGEEFIYVLEGNLKLHLGDKVIELEEGDSVYYDSRISHFVEGKKGTKFLAVVLKTD</sequence>
<dbReference type="InterPro" id="IPR013096">
    <property type="entry name" value="Cupin_2"/>
</dbReference>
<keyword evidence="4" id="KW-1185">Reference proteome</keyword>
<dbReference type="InterPro" id="IPR001387">
    <property type="entry name" value="Cro/C1-type_HTH"/>
</dbReference>
<evidence type="ECO:0000313" key="3">
    <source>
        <dbReference type="EMBL" id="BAT71461.1"/>
    </source>
</evidence>
<dbReference type="Pfam" id="PF01381">
    <property type="entry name" value="HTH_3"/>
    <property type="match status" value="1"/>
</dbReference>
<dbReference type="Pfam" id="PF07883">
    <property type="entry name" value="Cupin_2"/>
    <property type="match status" value="1"/>
</dbReference>
<dbReference type="STRING" id="1298851.TST_0655"/>
<dbReference type="SMART" id="SM00530">
    <property type="entry name" value="HTH_XRE"/>
    <property type="match status" value="1"/>
</dbReference>
<dbReference type="AlphaFoldDB" id="A0A0S3QT10"/>
<dbReference type="GO" id="GO:0005829">
    <property type="term" value="C:cytosol"/>
    <property type="evidence" value="ECO:0007669"/>
    <property type="project" value="TreeGrafter"/>
</dbReference>
<dbReference type="EMBL" id="AP013035">
    <property type="protein sequence ID" value="BAT71461.1"/>
    <property type="molecule type" value="Genomic_DNA"/>
</dbReference>
<dbReference type="Gene3D" id="1.10.260.40">
    <property type="entry name" value="lambda repressor-like DNA-binding domains"/>
    <property type="match status" value="1"/>
</dbReference>